<feature type="region of interest" description="Disordered" evidence="2">
    <location>
        <begin position="564"/>
        <end position="583"/>
    </location>
</feature>
<evidence type="ECO:0000256" key="2">
    <source>
        <dbReference type="SAM" id="MobiDB-lite"/>
    </source>
</evidence>
<name>A0ABS5MZ77_9PSED</name>
<dbReference type="RefSeq" id="WP_212545208.1">
    <property type="nucleotide sequence ID" value="NZ_JAGYHF010000007.1"/>
</dbReference>
<accession>A0ABS5MZ77</accession>
<keyword evidence="4" id="KW-1185">Reference proteome</keyword>
<feature type="coiled-coil region" evidence="1">
    <location>
        <begin position="22"/>
        <end position="49"/>
    </location>
</feature>
<protein>
    <submittedName>
        <fullName evidence="3">Uncharacterized protein</fullName>
    </submittedName>
</protein>
<reference evidence="3 4" key="1">
    <citation type="submission" date="2021-04" db="EMBL/GenBank/DDBJ databases">
        <title>Pseudomonas rustica sp. nov. isolated from raw milk.</title>
        <authorList>
            <person name="Fiedler G."/>
            <person name="Gieschler S."/>
            <person name="Kabisch J."/>
            <person name="Grimmler C."/>
            <person name="Brinks E."/>
            <person name="Wagner N."/>
            <person name="Hetzer B."/>
            <person name="Franz C.M.A.P."/>
            <person name="Boehnlein C."/>
        </authorList>
    </citation>
    <scope>NUCLEOTIDE SEQUENCE [LARGE SCALE GENOMIC DNA]</scope>
    <source>
        <strain evidence="3 4">MBT-4</strain>
    </source>
</reference>
<feature type="coiled-coil region" evidence="1">
    <location>
        <begin position="114"/>
        <end position="171"/>
    </location>
</feature>
<evidence type="ECO:0000256" key="1">
    <source>
        <dbReference type="SAM" id="Coils"/>
    </source>
</evidence>
<dbReference type="Proteomes" id="UP000676035">
    <property type="component" value="Unassembled WGS sequence"/>
</dbReference>
<evidence type="ECO:0000313" key="3">
    <source>
        <dbReference type="EMBL" id="MBS4079630.1"/>
    </source>
</evidence>
<comment type="caution">
    <text evidence="3">The sequence shown here is derived from an EMBL/GenBank/DDBJ whole genome shotgun (WGS) entry which is preliminary data.</text>
</comment>
<organism evidence="3 4">
    <name type="scientific">Pseudomonas rustica</name>
    <dbReference type="NCBI Taxonomy" id="2827099"/>
    <lineage>
        <taxon>Bacteria</taxon>
        <taxon>Pseudomonadati</taxon>
        <taxon>Pseudomonadota</taxon>
        <taxon>Gammaproteobacteria</taxon>
        <taxon>Pseudomonadales</taxon>
        <taxon>Pseudomonadaceae</taxon>
        <taxon>Pseudomonas</taxon>
    </lineage>
</organism>
<sequence>MNSEIISKLVGLLQFQVDVSGLQRFERGLAQARQKMAALSREADALSKKLGTKMGIKVDSAGQEKLAKTVRANLDRELKLENAVQRTRRATFTAELAGQKLINLRQKEGAAIQSQALRDKIAQAVLDAKSAKAEGERLKVSGAALKQAQSVEQHKARQARWEALLTQQQQKTAIQQQKQLQAMTATQKAEYVLQQTRIRGQRAAEKFTASQEAAKIRAQRLDVSHAQKAERFQWAQTRQAAWAAKQAEPKPSTGFMGLGTGALALGGVTAGLAAIVGAVSALGDRLAATQTRVSESQQLENVLSQAGGKNPANAEFAKSEWLRINAKYGSEASLESAKAYRTFLMAEMARGRSLSQATGTYETRQAAFRGAGMTAEEQRRANLQLQQIASKSVGDKEDLNTFSESAPLLVEPIRRAWAERNKHALDANLEKDFRASTKTGNLKAIDFTKGIELFVKENAAAIERQSGSIDANATRLSNQQFLQQQGLDQNPELIGAINERIKAEMELTEAMKPFKESMVAFDIGLAKLATSMLRLTAGKNGDGTEKTEKDRAREVGSAGFPEGLAIDPSVIGGGPRPSTGEKVKDPVDRFYRWLFNQPDYEQGPANSVKTPQMNMLGMQFPNLNLSKLSLKQPNFADGECRQFRMPSVVTADSIMEASEKQRKQTLLPSDWMSADDPNNGRIVKPAESNIDQSHTEVNNNVTVNITAPPGSDEQEVGRIVRDEIGKVLQTARASQTEVE</sequence>
<gene>
    <name evidence="3" type="ORF">KFS80_15170</name>
</gene>
<keyword evidence="1" id="KW-0175">Coiled coil</keyword>
<evidence type="ECO:0000313" key="4">
    <source>
        <dbReference type="Proteomes" id="UP000676035"/>
    </source>
</evidence>
<dbReference type="EMBL" id="JAGYHF010000007">
    <property type="protein sequence ID" value="MBS4079630.1"/>
    <property type="molecule type" value="Genomic_DNA"/>
</dbReference>
<proteinExistence type="predicted"/>